<dbReference type="KEGG" id="amaq:GO499_03505"/>
<dbReference type="InterPro" id="IPR001128">
    <property type="entry name" value="Cyt_P450"/>
</dbReference>
<dbReference type="EMBL" id="CP046620">
    <property type="protein sequence ID" value="QHQ34317.1"/>
    <property type="molecule type" value="Genomic_DNA"/>
</dbReference>
<comment type="cofactor">
    <cofactor evidence="7">
        <name>heme</name>
        <dbReference type="ChEBI" id="CHEBI:30413"/>
    </cofactor>
</comment>
<evidence type="ECO:0000313" key="8">
    <source>
        <dbReference type="EMBL" id="QHQ34317.1"/>
    </source>
</evidence>
<dbReference type="GO" id="GO:0004497">
    <property type="term" value="F:monooxygenase activity"/>
    <property type="evidence" value="ECO:0007669"/>
    <property type="project" value="UniProtKB-KW"/>
</dbReference>
<keyword evidence="5 7" id="KW-0408">Iron</keyword>
<gene>
    <name evidence="8" type="ORF">GO499_03505</name>
</gene>
<proteinExistence type="inferred from homology"/>
<evidence type="ECO:0000256" key="5">
    <source>
        <dbReference type="ARBA" id="ARBA00023004"/>
    </source>
</evidence>
<dbReference type="PANTHER" id="PTHR24291">
    <property type="entry name" value="CYTOCHROME P450 FAMILY 4"/>
    <property type="match status" value="1"/>
</dbReference>
<dbReference type="PRINTS" id="PR00463">
    <property type="entry name" value="EP450I"/>
</dbReference>
<dbReference type="InterPro" id="IPR050196">
    <property type="entry name" value="Cytochrome_P450_Monoox"/>
</dbReference>
<dbReference type="GO" id="GO:0016705">
    <property type="term" value="F:oxidoreductase activity, acting on paired donors, with incorporation or reduction of molecular oxygen"/>
    <property type="evidence" value="ECO:0007669"/>
    <property type="project" value="InterPro"/>
</dbReference>
<keyword evidence="4" id="KW-0560">Oxidoreductase</keyword>
<accession>A0A6P1SX31</accession>
<dbReference type="InterPro" id="IPR002401">
    <property type="entry name" value="Cyt_P450_E_grp-I"/>
</dbReference>
<evidence type="ECO:0000256" key="3">
    <source>
        <dbReference type="ARBA" id="ARBA00022723"/>
    </source>
</evidence>
<comment type="similarity">
    <text evidence="1">Belongs to the cytochrome P450 family.</text>
</comment>
<name>A0A6P1SX31_9RHOB</name>
<evidence type="ECO:0000256" key="7">
    <source>
        <dbReference type="PIRSR" id="PIRSR602401-1"/>
    </source>
</evidence>
<dbReference type="PANTHER" id="PTHR24291:SF50">
    <property type="entry name" value="BIFUNCTIONAL ALBAFLAVENONE MONOOXYGENASE_TERPENE SYNTHASE"/>
    <property type="match status" value="1"/>
</dbReference>
<reference evidence="8 9" key="1">
    <citation type="submission" date="2019-12" db="EMBL/GenBank/DDBJ databases">
        <title>Complete genome sequence of Algicella marina strain 9Alg 56(T) isolated from the red alga Tichocarpus crinitus.</title>
        <authorList>
            <person name="Kim S.-G."/>
            <person name="Nedashkovskaya O.I."/>
        </authorList>
    </citation>
    <scope>NUCLEOTIDE SEQUENCE [LARGE SCALE GENOMIC DNA]</scope>
    <source>
        <strain evidence="8 9">9Alg 56</strain>
    </source>
</reference>
<evidence type="ECO:0000256" key="1">
    <source>
        <dbReference type="ARBA" id="ARBA00010617"/>
    </source>
</evidence>
<keyword evidence="2 7" id="KW-0349">Heme</keyword>
<evidence type="ECO:0000256" key="2">
    <source>
        <dbReference type="ARBA" id="ARBA00022617"/>
    </source>
</evidence>
<dbReference type="GO" id="GO:0020037">
    <property type="term" value="F:heme binding"/>
    <property type="evidence" value="ECO:0007669"/>
    <property type="project" value="InterPro"/>
</dbReference>
<protein>
    <submittedName>
        <fullName evidence="8">Cytochrome P450</fullName>
    </submittedName>
</protein>
<dbReference type="GO" id="GO:0005506">
    <property type="term" value="F:iron ion binding"/>
    <property type="evidence" value="ECO:0007669"/>
    <property type="project" value="InterPro"/>
</dbReference>
<evidence type="ECO:0000313" key="9">
    <source>
        <dbReference type="Proteomes" id="UP000464495"/>
    </source>
</evidence>
<keyword evidence="6" id="KW-0503">Monooxygenase</keyword>
<keyword evidence="3 7" id="KW-0479">Metal-binding</keyword>
<sequence length="458" mass="52329">MKTRTLFRPVAPVPPRIRGSRLEAIRGVLRSDFSHFPERAYRRGIYSVPVIRRRVHMPTGPDIVRRVLVEEQANFPKSRVMQRLLEPLIGQSMFLTNGSHWARQRRMVDPTLELSRLKAFLPLMQAAVDEMMDRLRMEVGKPVDIEQETMRVTADILCRTVFSEQVPNGFVDELSAAFRRYQALTPAFIGLEMAMLPRWCLPLHAIRARREGQRIRSLLRPLISERIRAMAEGQHPEDLLSALVDAEDPETGHRFTEEELVDEVAFFFLAGHETTASALSWSFYLIANDRTAQALAAEEIAREIPGGKADFSALRKLRYNRDIWREALRLYPPVTTYIRDVATACPLGNESVETRDLVAVTPWLIQRSPRNWSHPELFDPDRFSTAKGKASMRAAYVPFNTGPRVCSGAAFATQETLLIMAEVLGTFVIHPIEGREPEPVAWLTQRARNGIWLRLELR</sequence>
<dbReference type="AlphaFoldDB" id="A0A6P1SX31"/>
<dbReference type="Pfam" id="PF00067">
    <property type="entry name" value="p450"/>
    <property type="match status" value="1"/>
</dbReference>
<evidence type="ECO:0000256" key="6">
    <source>
        <dbReference type="ARBA" id="ARBA00023033"/>
    </source>
</evidence>
<dbReference type="SUPFAM" id="SSF48264">
    <property type="entry name" value="Cytochrome P450"/>
    <property type="match status" value="1"/>
</dbReference>
<dbReference type="InterPro" id="IPR036396">
    <property type="entry name" value="Cyt_P450_sf"/>
</dbReference>
<evidence type="ECO:0000256" key="4">
    <source>
        <dbReference type="ARBA" id="ARBA00023002"/>
    </source>
</evidence>
<dbReference type="PRINTS" id="PR00385">
    <property type="entry name" value="P450"/>
</dbReference>
<keyword evidence="9" id="KW-1185">Reference proteome</keyword>
<dbReference type="Proteomes" id="UP000464495">
    <property type="component" value="Chromosome"/>
</dbReference>
<dbReference type="Gene3D" id="1.10.630.10">
    <property type="entry name" value="Cytochrome P450"/>
    <property type="match status" value="1"/>
</dbReference>
<dbReference type="RefSeq" id="WP_348520797.1">
    <property type="nucleotide sequence ID" value="NZ_CP046620.1"/>
</dbReference>
<feature type="binding site" description="axial binding residue" evidence="7">
    <location>
        <position position="406"/>
    </location>
    <ligand>
        <name>heme</name>
        <dbReference type="ChEBI" id="CHEBI:30413"/>
    </ligand>
    <ligandPart>
        <name>Fe</name>
        <dbReference type="ChEBI" id="CHEBI:18248"/>
    </ligandPart>
</feature>
<organism evidence="8 9">
    <name type="scientific">Algicella marina</name>
    <dbReference type="NCBI Taxonomy" id="2683284"/>
    <lineage>
        <taxon>Bacteria</taxon>
        <taxon>Pseudomonadati</taxon>
        <taxon>Pseudomonadota</taxon>
        <taxon>Alphaproteobacteria</taxon>
        <taxon>Rhodobacterales</taxon>
        <taxon>Paracoccaceae</taxon>
        <taxon>Algicella</taxon>
    </lineage>
</organism>